<sequence length="238" mass="25516">MAALGDSITRADAACDRGGDCVEASWAAGTADNLDSHRQRLGIDDPAAGHNLAVSGARVAGLASQVRAAAEVGPEYVTVLIGANDACAVDEASMTSVEEYTDAFGDALDALVRDLPEAHILVLSVPDLSRLWEVGKEQPEVRRIWKSYGSCQSMLADPGNTSAAAEARRERVRARVQAYNAAMAAACDRHAENCRHDRNAVFDHRFDLADVSPVDYWHPSARGQATLARVAWEAGFWP</sequence>
<dbReference type="SUPFAM" id="SSF52266">
    <property type="entry name" value="SGNH hydrolase"/>
    <property type="match status" value="1"/>
</dbReference>
<dbReference type="InterPro" id="IPR051532">
    <property type="entry name" value="Ester_Hydrolysis_Enzymes"/>
</dbReference>
<dbReference type="RefSeq" id="WP_089338894.1">
    <property type="nucleotide sequence ID" value="NZ_FZNO01000043.1"/>
</dbReference>
<dbReference type="EMBL" id="FZNO01000043">
    <property type="protein sequence ID" value="SNR94035.1"/>
    <property type="molecule type" value="Genomic_DNA"/>
</dbReference>
<gene>
    <name evidence="2" type="ORF">SAMN06272737_14310</name>
</gene>
<proteinExistence type="predicted"/>
<accession>A0A239AEL2</accession>
<name>A0A239AEL2_9ACTN</name>
<evidence type="ECO:0000313" key="3">
    <source>
        <dbReference type="Proteomes" id="UP000198403"/>
    </source>
</evidence>
<keyword evidence="3" id="KW-1185">Reference proteome</keyword>
<dbReference type="AlphaFoldDB" id="A0A239AEL2"/>
<dbReference type="GO" id="GO:0004622">
    <property type="term" value="F:phosphatidylcholine lysophospholipase activity"/>
    <property type="evidence" value="ECO:0007669"/>
    <property type="project" value="TreeGrafter"/>
</dbReference>
<evidence type="ECO:0000313" key="2">
    <source>
        <dbReference type="EMBL" id="SNR94035.1"/>
    </source>
</evidence>
<dbReference type="PANTHER" id="PTHR30383">
    <property type="entry name" value="THIOESTERASE 1/PROTEASE 1/LYSOPHOSPHOLIPASE L1"/>
    <property type="match status" value="1"/>
</dbReference>
<organism evidence="2 3">
    <name type="scientific">Blastococcus mobilis</name>
    <dbReference type="NCBI Taxonomy" id="1938746"/>
    <lineage>
        <taxon>Bacteria</taxon>
        <taxon>Bacillati</taxon>
        <taxon>Actinomycetota</taxon>
        <taxon>Actinomycetes</taxon>
        <taxon>Geodermatophilales</taxon>
        <taxon>Geodermatophilaceae</taxon>
        <taxon>Blastococcus</taxon>
    </lineage>
</organism>
<dbReference type="InterPro" id="IPR013830">
    <property type="entry name" value="SGNH_hydro"/>
</dbReference>
<protein>
    <submittedName>
        <fullName evidence="2">Lysophospholipase L1</fullName>
    </submittedName>
</protein>
<evidence type="ECO:0000259" key="1">
    <source>
        <dbReference type="Pfam" id="PF13472"/>
    </source>
</evidence>
<feature type="domain" description="SGNH hydrolase-type esterase" evidence="1">
    <location>
        <begin position="3"/>
        <end position="225"/>
    </location>
</feature>
<dbReference type="OrthoDB" id="5561551at2"/>
<dbReference type="PANTHER" id="PTHR30383:SF5">
    <property type="entry name" value="SGNH HYDROLASE-TYPE ESTERASE DOMAIN-CONTAINING PROTEIN"/>
    <property type="match status" value="1"/>
</dbReference>
<reference evidence="2 3" key="1">
    <citation type="submission" date="2017-06" db="EMBL/GenBank/DDBJ databases">
        <authorList>
            <person name="Kim H.J."/>
            <person name="Triplett B.A."/>
        </authorList>
    </citation>
    <scope>NUCLEOTIDE SEQUENCE [LARGE SCALE GENOMIC DNA]</scope>
    <source>
        <strain evidence="2 3">DSM 44272</strain>
    </source>
</reference>
<dbReference type="Gene3D" id="3.40.50.1110">
    <property type="entry name" value="SGNH hydrolase"/>
    <property type="match status" value="1"/>
</dbReference>
<dbReference type="Pfam" id="PF13472">
    <property type="entry name" value="Lipase_GDSL_2"/>
    <property type="match status" value="1"/>
</dbReference>
<dbReference type="Proteomes" id="UP000198403">
    <property type="component" value="Unassembled WGS sequence"/>
</dbReference>
<dbReference type="InterPro" id="IPR036514">
    <property type="entry name" value="SGNH_hydro_sf"/>
</dbReference>